<evidence type="ECO:0000313" key="2">
    <source>
        <dbReference type="EMBL" id="RXW20380.1"/>
    </source>
</evidence>
<feature type="coiled-coil region" evidence="1">
    <location>
        <begin position="219"/>
        <end position="318"/>
    </location>
</feature>
<reference evidence="2 3" key="1">
    <citation type="submission" date="2019-01" db="EMBL/GenBank/DDBJ databases">
        <title>Draft genome sequence of Psathyrella aberdarensis IHI B618.</title>
        <authorList>
            <person name="Buettner E."/>
            <person name="Kellner H."/>
        </authorList>
    </citation>
    <scope>NUCLEOTIDE SEQUENCE [LARGE SCALE GENOMIC DNA]</scope>
    <source>
        <strain evidence="2 3">IHI B618</strain>
    </source>
</reference>
<organism evidence="2 3">
    <name type="scientific">Candolleomyces aberdarensis</name>
    <dbReference type="NCBI Taxonomy" id="2316362"/>
    <lineage>
        <taxon>Eukaryota</taxon>
        <taxon>Fungi</taxon>
        <taxon>Dikarya</taxon>
        <taxon>Basidiomycota</taxon>
        <taxon>Agaricomycotina</taxon>
        <taxon>Agaricomycetes</taxon>
        <taxon>Agaricomycetidae</taxon>
        <taxon>Agaricales</taxon>
        <taxon>Agaricineae</taxon>
        <taxon>Psathyrellaceae</taxon>
        <taxon>Candolleomyces</taxon>
    </lineage>
</organism>
<dbReference type="STRING" id="2316362.A0A4Q2DJZ8"/>
<keyword evidence="3" id="KW-1185">Reference proteome</keyword>
<dbReference type="EMBL" id="SDEE01000152">
    <property type="protein sequence ID" value="RXW20380.1"/>
    <property type="molecule type" value="Genomic_DNA"/>
</dbReference>
<comment type="caution">
    <text evidence="2">The sequence shown here is derived from an EMBL/GenBank/DDBJ whole genome shotgun (WGS) entry which is preliminary data.</text>
</comment>
<protein>
    <recommendedName>
        <fullName evidence="4">G domain-containing protein</fullName>
    </recommendedName>
</protein>
<proteinExistence type="predicted"/>
<name>A0A4Q2DJZ8_9AGAR</name>
<dbReference type="AlphaFoldDB" id="A0A4Q2DJZ8"/>
<evidence type="ECO:0008006" key="4">
    <source>
        <dbReference type="Google" id="ProtNLM"/>
    </source>
</evidence>
<dbReference type="SUPFAM" id="SSF52540">
    <property type="entry name" value="P-loop containing nucleoside triphosphate hydrolases"/>
    <property type="match status" value="1"/>
</dbReference>
<gene>
    <name evidence="2" type="ORF">EST38_g5482</name>
</gene>
<dbReference type="Gene3D" id="3.40.50.300">
    <property type="entry name" value="P-loop containing nucleotide triphosphate hydrolases"/>
    <property type="match status" value="1"/>
</dbReference>
<keyword evidence="1" id="KW-0175">Coiled coil</keyword>
<sequence length="353" mass="40340">MRFQFTFAISPNVGVGDAHLQCVQFINTVSGSQFETSDGLYSCTSSIQSTVFMLDGRMVTLIDTPGFDDTTRSEAEVLRMITQFLVATYERGTKLAGVIYIHKISDLRMTGVATRNFRVFRELCGASTLKNVVIVTNMWGAVTLEAGAARERGLATDETFFKPALDKGAQMMRHDYTVDSAQTIIRYFLDNSPVVLQIQRELVDEKKDILQTSAGMEMNKQLSAELERHRKEMKELMEEWKAAGDVKDQEAEELEVEREQLQKEIDRIRENARRLSADFQKEKAELEQYLKDMHNRAMEEQQEKHRSKMTQLKAQKKEPSVSSTMNVIEGAAYALYMFCALAQNEFILYLEEL</sequence>
<dbReference type="InterPro" id="IPR027417">
    <property type="entry name" value="P-loop_NTPase"/>
</dbReference>
<evidence type="ECO:0000256" key="1">
    <source>
        <dbReference type="SAM" id="Coils"/>
    </source>
</evidence>
<dbReference type="Proteomes" id="UP000290288">
    <property type="component" value="Unassembled WGS sequence"/>
</dbReference>
<evidence type="ECO:0000313" key="3">
    <source>
        <dbReference type="Proteomes" id="UP000290288"/>
    </source>
</evidence>
<accession>A0A4Q2DJZ8</accession>
<dbReference type="OrthoDB" id="8954335at2759"/>